<organism evidence="18">
    <name type="scientific">Puccinia triticina (isolate 1-1 / race 1 (BBBD))</name>
    <name type="common">Brown leaf rust fungus</name>
    <dbReference type="NCBI Taxonomy" id="630390"/>
    <lineage>
        <taxon>Eukaryota</taxon>
        <taxon>Fungi</taxon>
        <taxon>Dikarya</taxon>
        <taxon>Basidiomycota</taxon>
        <taxon>Pucciniomycotina</taxon>
        <taxon>Pucciniomycetes</taxon>
        <taxon>Pucciniales</taxon>
        <taxon>Pucciniaceae</taxon>
        <taxon>Puccinia</taxon>
    </lineage>
</organism>
<keyword evidence="12" id="KW-0206">Cytoskeleton</keyword>
<evidence type="ECO:0000256" key="4">
    <source>
        <dbReference type="ARBA" id="ARBA00010146"/>
    </source>
</evidence>
<feature type="compositionally biased region" description="Low complexity" evidence="17">
    <location>
        <begin position="172"/>
        <end position="181"/>
    </location>
</feature>
<evidence type="ECO:0000256" key="5">
    <source>
        <dbReference type="ARBA" id="ARBA00020261"/>
    </source>
</evidence>
<evidence type="ECO:0000256" key="1">
    <source>
        <dbReference type="ARBA" id="ARBA00004123"/>
    </source>
</evidence>
<evidence type="ECO:0000313" key="18">
    <source>
        <dbReference type="EMBL" id="OAV97952.1"/>
    </source>
</evidence>
<evidence type="ECO:0000256" key="15">
    <source>
        <dbReference type="ARBA" id="ARBA00023328"/>
    </source>
</evidence>
<dbReference type="EnsemblFungi" id="PTTG_03174-t43_1">
    <property type="protein sequence ID" value="PTTG_03174-t43_1-p1"/>
    <property type="gene ID" value="PTTG_03174"/>
</dbReference>
<reference evidence="19" key="4">
    <citation type="submission" date="2025-05" db="UniProtKB">
        <authorList>
            <consortium name="EnsemblFungi"/>
        </authorList>
    </citation>
    <scope>IDENTIFICATION</scope>
    <source>
        <strain evidence="19">isolate 1-1 / race 1 (BBBD)</strain>
    </source>
</reference>
<feature type="region of interest" description="Disordered" evidence="17">
    <location>
        <begin position="172"/>
        <end position="237"/>
    </location>
</feature>
<evidence type="ECO:0000256" key="10">
    <source>
        <dbReference type="ARBA" id="ARBA00022776"/>
    </source>
</evidence>
<reference evidence="18" key="1">
    <citation type="submission" date="2009-11" db="EMBL/GenBank/DDBJ databases">
        <authorList>
            <consortium name="The Broad Institute Genome Sequencing Platform"/>
            <person name="Ward D."/>
            <person name="Feldgarden M."/>
            <person name="Earl A."/>
            <person name="Young S.K."/>
            <person name="Zeng Q."/>
            <person name="Koehrsen M."/>
            <person name="Alvarado L."/>
            <person name="Berlin A."/>
            <person name="Bochicchio J."/>
            <person name="Borenstein D."/>
            <person name="Chapman S.B."/>
            <person name="Chen Z."/>
            <person name="Engels R."/>
            <person name="Freedman E."/>
            <person name="Gellesch M."/>
            <person name="Goldberg J."/>
            <person name="Griggs A."/>
            <person name="Gujja S."/>
            <person name="Heilman E."/>
            <person name="Heiman D."/>
            <person name="Hepburn T."/>
            <person name="Howarth C."/>
            <person name="Jen D."/>
            <person name="Larson L."/>
            <person name="Lewis B."/>
            <person name="Mehta T."/>
            <person name="Park D."/>
            <person name="Pearson M."/>
            <person name="Roberts A."/>
            <person name="Saif S."/>
            <person name="Shea T."/>
            <person name="Shenoy N."/>
            <person name="Sisk P."/>
            <person name="Stolte C."/>
            <person name="Sykes S."/>
            <person name="Thomson T."/>
            <person name="Walk T."/>
            <person name="White J."/>
            <person name="Yandava C."/>
            <person name="Izard J."/>
            <person name="Baranova O.V."/>
            <person name="Blanton J.M."/>
            <person name="Tanner A.C."/>
            <person name="Dewhirst F.E."/>
            <person name="Haas B."/>
            <person name="Nusbaum C."/>
            <person name="Birren B."/>
        </authorList>
    </citation>
    <scope>NUCLEOTIDE SEQUENCE [LARGE SCALE GENOMIC DNA]</scope>
    <source>
        <strain evidence="18">1-1 BBBD Race 1</strain>
    </source>
</reference>
<keyword evidence="7" id="KW-0963">Cytoplasm</keyword>
<gene>
    <name evidence="18" type="ORF">PTTG_03174</name>
</gene>
<protein>
    <recommendedName>
        <fullName evidence="5">DASH complex subunit DAD1</fullName>
    </recommendedName>
    <alternativeName>
        <fullName evidence="16">Outer kinetochore protein DAD1</fullName>
    </alternativeName>
</protein>
<dbReference type="InterPro" id="IPR013958">
    <property type="entry name" value="DASH_Dad1"/>
</dbReference>
<evidence type="ECO:0000256" key="3">
    <source>
        <dbReference type="ARBA" id="ARBA00004629"/>
    </source>
</evidence>
<keyword evidence="6" id="KW-0158">Chromosome</keyword>
<evidence type="ECO:0000256" key="13">
    <source>
        <dbReference type="ARBA" id="ARBA00023242"/>
    </source>
</evidence>
<evidence type="ECO:0000256" key="17">
    <source>
        <dbReference type="SAM" id="MobiDB-lite"/>
    </source>
</evidence>
<evidence type="ECO:0000256" key="2">
    <source>
        <dbReference type="ARBA" id="ARBA00004186"/>
    </source>
</evidence>
<comment type="similarity">
    <text evidence="4">Belongs to the DASH complex DAD1 family.</text>
</comment>
<dbReference type="AlphaFoldDB" id="A0A180H0B7"/>
<evidence type="ECO:0000256" key="16">
    <source>
        <dbReference type="ARBA" id="ARBA00030566"/>
    </source>
</evidence>
<dbReference type="Pfam" id="PF08649">
    <property type="entry name" value="DASH_Dad1"/>
    <property type="match status" value="1"/>
</dbReference>
<keyword evidence="14" id="KW-0131">Cell cycle</keyword>
<keyword evidence="10" id="KW-0498">Mitosis</keyword>
<dbReference type="PANTHER" id="PTHR28025:SF1">
    <property type="entry name" value="DASH COMPLEX SUBUNIT DAD1"/>
    <property type="match status" value="1"/>
</dbReference>
<dbReference type="GO" id="GO:0042729">
    <property type="term" value="C:DASH complex"/>
    <property type="evidence" value="ECO:0007669"/>
    <property type="project" value="InterPro"/>
</dbReference>
<dbReference type="GO" id="GO:0051301">
    <property type="term" value="P:cell division"/>
    <property type="evidence" value="ECO:0007669"/>
    <property type="project" value="UniProtKB-KW"/>
</dbReference>
<evidence type="ECO:0000256" key="12">
    <source>
        <dbReference type="ARBA" id="ARBA00023212"/>
    </source>
</evidence>
<feature type="compositionally biased region" description="Low complexity" evidence="17">
    <location>
        <begin position="190"/>
        <end position="206"/>
    </location>
</feature>
<evidence type="ECO:0000256" key="6">
    <source>
        <dbReference type="ARBA" id="ARBA00022454"/>
    </source>
</evidence>
<dbReference type="GO" id="GO:0072686">
    <property type="term" value="C:mitotic spindle"/>
    <property type="evidence" value="ECO:0007669"/>
    <property type="project" value="InterPro"/>
</dbReference>
<reference evidence="18" key="2">
    <citation type="submission" date="2016-05" db="EMBL/GenBank/DDBJ databases">
        <title>Comparative analysis highlights variable genome content of wheat rusts and divergence of the mating loci.</title>
        <authorList>
            <person name="Cuomo C.A."/>
            <person name="Bakkeren G."/>
            <person name="Szabo L."/>
            <person name="Khalil H."/>
            <person name="Joly D."/>
            <person name="Goldberg J."/>
            <person name="Young S."/>
            <person name="Zeng Q."/>
            <person name="Fellers J."/>
        </authorList>
    </citation>
    <scope>NUCLEOTIDE SEQUENCE [LARGE SCALE GENOMIC DNA]</scope>
    <source>
        <strain evidence="18">1-1 BBBD Race 1</strain>
    </source>
</reference>
<dbReference type="VEuPathDB" id="FungiDB:PTTG_03174"/>
<reference evidence="19 20" key="3">
    <citation type="journal article" date="2017" name="G3 (Bethesda)">
        <title>Comparative analysis highlights variable genome content of wheat rusts and divergence of the mating loci.</title>
        <authorList>
            <person name="Cuomo C.A."/>
            <person name="Bakkeren G."/>
            <person name="Khalil H.B."/>
            <person name="Panwar V."/>
            <person name="Joly D."/>
            <person name="Linning R."/>
            <person name="Sakthikumar S."/>
            <person name="Song X."/>
            <person name="Adiconis X."/>
            <person name="Fan L."/>
            <person name="Goldberg J.M."/>
            <person name="Levin J.Z."/>
            <person name="Young S."/>
            <person name="Zeng Q."/>
            <person name="Anikster Y."/>
            <person name="Bruce M."/>
            <person name="Wang M."/>
            <person name="Yin C."/>
            <person name="McCallum B."/>
            <person name="Szabo L.J."/>
            <person name="Hulbert S."/>
            <person name="Chen X."/>
            <person name="Fellers J.P."/>
        </authorList>
    </citation>
    <scope>NUCLEOTIDE SEQUENCE</scope>
    <source>
        <strain evidence="20">Isolate 1-1 / race 1 (BBBD)</strain>
        <strain evidence="19">isolate 1-1 / race 1 (BBBD)</strain>
    </source>
</reference>
<dbReference type="GO" id="GO:0005876">
    <property type="term" value="C:spindle microtubule"/>
    <property type="evidence" value="ECO:0007669"/>
    <property type="project" value="TreeGrafter"/>
</dbReference>
<keyword evidence="8" id="KW-0132">Cell division</keyword>
<proteinExistence type="inferred from homology"/>
<dbReference type="OrthoDB" id="5566853at2759"/>
<keyword evidence="20" id="KW-1185">Reference proteome</keyword>
<dbReference type="GO" id="GO:0044732">
    <property type="term" value="C:mitotic spindle pole body"/>
    <property type="evidence" value="ECO:0007669"/>
    <property type="project" value="TreeGrafter"/>
</dbReference>
<evidence type="ECO:0000256" key="8">
    <source>
        <dbReference type="ARBA" id="ARBA00022618"/>
    </source>
</evidence>
<evidence type="ECO:0000313" key="20">
    <source>
        <dbReference type="Proteomes" id="UP000005240"/>
    </source>
</evidence>
<dbReference type="EMBL" id="ADAS02000010">
    <property type="protein sequence ID" value="OAV97952.1"/>
    <property type="molecule type" value="Genomic_DNA"/>
</dbReference>
<dbReference type="Proteomes" id="UP000005240">
    <property type="component" value="Unassembled WGS sequence"/>
</dbReference>
<evidence type="ECO:0000313" key="19">
    <source>
        <dbReference type="EnsemblFungi" id="PTTG_03174-t43_1-p1"/>
    </source>
</evidence>
<keyword evidence="15" id="KW-0137">Centromere</keyword>
<accession>A0A180H0B7</accession>
<sequence>MYILVVHGAGAGSALGPSLHRRPRTARKIGWFWQIGGVGFSNNLRRFEVLHPSVTRGDTQQNFSSARLKDVQRPIRRSLQDLDYPRMDFEMDEDELAAGEGDQGDYDEDHSHFDSQRLKWIAEISESIGKLFTNLNALNRNIESVNSVGRQFENVYNLWSKFEEVISVPSASANSTSDATSPVQNVQTESTSGGTLLLTTSSNSGTVMESSVELRDPHLPPGVAPGGGMTSWGVERS</sequence>
<evidence type="ECO:0000256" key="14">
    <source>
        <dbReference type="ARBA" id="ARBA00023306"/>
    </source>
</evidence>
<dbReference type="GO" id="GO:0051010">
    <property type="term" value="F:microtubule plus-end binding"/>
    <property type="evidence" value="ECO:0007669"/>
    <property type="project" value="TreeGrafter"/>
</dbReference>
<evidence type="ECO:0000256" key="9">
    <source>
        <dbReference type="ARBA" id="ARBA00022701"/>
    </source>
</evidence>
<evidence type="ECO:0000256" key="7">
    <source>
        <dbReference type="ARBA" id="ARBA00022490"/>
    </source>
</evidence>
<evidence type="ECO:0000256" key="11">
    <source>
        <dbReference type="ARBA" id="ARBA00022838"/>
    </source>
</evidence>
<dbReference type="PANTHER" id="PTHR28025">
    <property type="entry name" value="DASH COMPLEX SUBUNIT DAD1"/>
    <property type="match status" value="1"/>
</dbReference>
<keyword evidence="13" id="KW-0539">Nucleus</keyword>
<name>A0A180H0B7_PUCT1</name>
<comment type="subcellular location">
    <subcellularLocation>
        <location evidence="3">Chromosome</location>
        <location evidence="3">Centromere</location>
        <location evidence="3">Kinetochore</location>
    </subcellularLocation>
    <subcellularLocation>
        <location evidence="2">Cytoplasm</location>
        <location evidence="2">Cytoskeleton</location>
        <location evidence="2">Spindle</location>
    </subcellularLocation>
    <subcellularLocation>
        <location evidence="1">Nucleus</location>
    </subcellularLocation>
</comment>
<keyword evidence="11" id="KW-0995">Kinetochore</keyword>
<keyword evidence="9" id="KW-0493">Microtubule</keyword>